<protein>
    <submittedName>
        <fullName evidence="1">Uncharacterized protein</fullName>
    </submittedName>
</protein>
<evidence type="ECO:0000313" key="2">
    <source>
        <dbReference type="Proteomes" id="UP001055811"/>
    </source>
</evidence>
<dbReference type="Proteomes" id="UP001055811">
    <property type="component" value="Linkage Group LG09"/>
</dbReference>
<name>A0ACB8Z1G1_CICIN</name>
<sequence>MPTLSMRLEGCKIVTEGTKAIKNLCLEDVYIPRKPGFPFSGNFPLPESRKEAGMMGFSSGWTKELSFVI</sequence>
<evidence type="ECO:0000313" key="1">
    <source>
        <dbReference type="EMBL" id="KAI3691418.1"/>
    </source>
</evidence>
<dbReference type="EMBL" id="CM042017">
    <property type="protein sequence ID" value="KAI3691418.1"/>
    <property type="molecule type" value="Genomic_DNA"/>
</dbReference>
<keyword evidence="2" id="KW-1185">Reference proteome</keyword>
<proteinExistence type="predicted"/>
<gene>
    <name evidence="1" type="ORF">L2E82_49777</name>
</gene>
<organism evidence="1 2">
    <name type="scientific">Cichorium intybus</name>
    <name type="common">Chicory</name>
    <dbReference type="NCBI Taxonomy" id="13427"/>
    <lineage>
        <taxon>Eukaryota</taxon>
        <taxon>Viridiplantae</taxon>
        <taxon>Streptophyta</taxon>
        <taxon>Embryophyta</taxon>
        <taxon>Tracheophyta</taxon>
        <taxon>Spermatophyta</taxon>
        <taxon>Magnoliopsida</taxon>
        <taxon>eudicotyledons</taxon>
        <taxon>Gunneridae</taxon>
        <taxon>Pentapetalae</taxon>
        <taxon>asterids</taxon>
        <taxon>campanulids</taxon>
        <taxon>Asterales</taxon>
        <taxon>Asteraceae</taxon>
        <taxon>Cichorioideae</taxon>
        <taxon>Cichorieae</taxon>
        <taxon>Cichoriinae</taxon>
        <taxon>Cichorium</taxon>
    </lineage>
</organism>
<reference evidence="1 2" key="2">
    <citation type="journal article" date="2022" name="Mol. Ecol. Resour.">
        <title>The genomes of chicory, endive, great burdock and yacon provide insights into Asteraceae paleo-polyploidization history and plant inulin production.</title>
        <authorList>
            <person name="Fan W."/>
            <person name="Wang S."/>
            <person name="Wang H."/>
            <person name="Wang A."/>
            <person name="Jiang F."/>
            <person name="Liu H."/>
            <person name="Zhao H."/>
            <person name="Xu D."/>
            <person name="Zhang Y."/>
        </authorList>
    </citation>
    <scope>NUCLEOTIDE SEQUENCE [LARGE SCALE GENOMIC DNA]</scope>
    <source>
        <strain evidence="2">cv. Punajuju</strain>
        <tissue evidence="1">Leaves</tissue>
    </source>
</reference>
<comment type="caution">
    <text evidence="1">The sequence shown here is derived from an EMBL/GenBank/DDBJ whole genome shotgun (WGS) entry which is preliminary data.</text>
</comment>
<accession>A0ACB8Z1G1</accession>
<reference evidence="2" key="1">
    <citation type="journal article" date="2022" name="Mol. Ecol. Resour.">
        <title>The genomes of chicory, endive, great burdock and yacon provide insights into Asteraceae palaeo-polyploidization history and plant inulin production.</title>
        <authorList>
            <person name="Fan W."/>
            <person name="Wang S."/>
            <person name="Wang H."/>
            <person name="Wang A."/>
            <person name="Jiang F."/>
            <person name="Liu H."/>
            <person name="Zhao H."/>
            <person name="Xu D."/>
            <person name="Zhang Y."/>
        </authorList>
    </citation>
    <scope>NUCLEOTIDE SEQUENCE [LARGE SCALE GENOMIC DNA]</scope>
    <source>
        <strain evidence="2">cv. Punajuju</strain>
    </source>
</reference>